<gene>
    <name evidence="1" type="ORF">SCLCIDRAFT_1212931</name>
</gene>
<keyword evidence="2" id="KW-1185">Reference proteome</keyword>
<evidence type="ECO:0000313" key="2">
    <source>
        <dbReference type="Proteomes" id="UP000053989"/>
    </source>
</evidence>
<reference evidence="2" key="2">
    <citation type="submission" date="2015-01" db="EMBL/GenBank/DDBJ databases">
        <title>Evolutionary Origins and Diversification of the Mycorrhizal Mutualists.</title>
        <authorList>
            <consortium name="DOE Joint Genome Institute"/>
            <consortium name="Mycorrhizal Genomics Consortium"/>
            <person name="Kohler A."/>
            <person name="Kuo A."/>
            <person name="Nagy L.G."/>
            <person name="Floudas D."/>
            <person name="Copeland A."/>
            <person name="Barry K.W."/>
            <person name="Cichocki N."/>
            <person name="Veneault-Fourrey C."/>
            <person name="LaButti K."/>
            <person name="Lindquist E.A."/>
            <person name="Lipzen A."/>
            <person name="Lundell T."/>
            <person name="Morin E."/>
            <person name="Murat C."/>
            <person name="Riley R."/>
            <person name="Ohm R."/>
            <person name="Sun H."/>
            <person name="Tunlid A."/>
            <person name="Henrissat B."/>
            <person name="Grigoriev I.V."/>
            <person name="Hibbett D.S."/>
            <person name="Martin F."/>
        </authorList>
    </citation>
    <scope>NUCLEOTIDE SEQUENCE [LARGE SCALE GENOMIC DNA]</scope>
    <source>
        <strain evidence="2">Foug A</strain>
    </source>
</reference>
<dbReference type="EMBL" id="KN822026">
    <property type="protein sequence ID" value="KIM64839.1"/>
    <property type="molecule type" value="Genomic_DNA"/>
</dbReference>
<accession>A0A0C3E8Y2</accession>
<reference evidence="1 2" key="1">
    <citation type="submission" date="2014-04" db="EMBL/GenBank/DDBJ databases">
        <authorList>
            <consortium name="DOE Joint Genome Institute"/>
            <person name="Kuo A."/>
            <person name="Kohler A."/>
            <person name="Nagy L.G."/>
            <person name="Floudas D."/>
            <person name="Copeland A."/>
            <person name="Barry K.W."/>
            <person name="Cichocki N."/>
            <person name="Veneault-Fourrey C."/>
            <person name="LaButti K."/>
            <person name="Lindquist E.A."/>
            <person name="Lipzen A."/>
            <person name="Lundell T."/>
            <person name="Morin E."/>
            <person name="Murat C."/>
            <person name="Sun H."/>
            <person name="Tunlid A."/>
            <person name="Henrissat B."/>
            <person name="Grigoriev I.V."/>
            <person name="Hibbett D.S."/>
            <person name="Martin F."/>
            <person name="Nordberg H.P."/>
            <person name="Cantor M.N."/>
            <person name="Hua S.X."/>
        </authorList>
    </citation>
    <scope>NUCLEOTIDE SEQUENCE [LARGE SCALE GENOMIC DNA]</scope>
    <source>
        <strain evidence="1 2">Foug A</strain>
    </source>
</reference>
<dbReference type="HOGENOM" id="CLU_3107750_0_0_1"/>
<dbReference type="Proteomes" id="UP000053989">
    <property type="component" value="Unassembled WGS sequence"/>
</dbReference>
<organism evidence="1 2">
    <name type="scientific">Scleroderma citrinum Foug A</name>
    <dbReference type="NCBI Taxonomy" id="1036808"/>
    <lineage>
        <taxon>Eukaryota</taxon>
        <taxon>Fungi</taxon>
        <taxon>Dikarya</taxon>
        <taxon>Basidiomycota</taxon>
        <taxon>Agaricomycotina</taxon>
        <taxon>Agaricomycetes</taxon>
        <taxon>Agaricomycetidae</taxon>
        <taxon>Boletales</taxon>
        <taxon>Sclerodermatineae</taxon>
        <taxon>Sclerodermataceae</taxon>
        <taxon>Scleroderma</taxon>
    </lineage>
</organism>
<sequence>MAGALFTEHAHEEEIQSNLSSFYCMVLREFFARHLEDSTTFWLETSINSPL</sequence>
<proteinExistence type="predicted"/>
<dbReference type="AlphaFoldDB" id="A0A0C3E8Y2"/>
<dbReference type="InParanoid" id="A0A0C3E8Y2"/>
<name>A0A0C3E8Y2_9AGAM</name>
<evidence type="ECO:0000313" key="1">
    <source>
        <dbReference type="EMBL" id="KIM64839.1"/>
    </source>
</evidence>
<protein>
    <submittedName>
        <fullName evidence="1">Uncharacterized protein</fullName>
    </submittedName>
</protein>